<dbReference type="InterPro" id="IPR003607">
    <property type="entry name" value="HD/PDEase_dom"/>
</dbReference>
<reference evidence="2 3" key="1">
    <citation type="submission" date="2019-02" db="EMBL/GenBank/DDBJ databases">
        <title>Deep-cultivation of Planctomycetes and their phenomic and genomic characterization uncovers novel biology.</title>
        <authorList>
            <person name="Wiegand S."/>
            <person name="Jogler M."/>
            <person name="Boedeker C."/>
            <person name="Pinto D."/>
            <person name="Vollmers J."/>
            <person name="Rivas-Marin E."/>
            <person name="Kohn T."/>
            <person name="Peeters S.H."/>
            <person name="Heuer A."/>
            <person name="Rast P."/>
            <person name="Oberbeckmann S."/>
            <person name="Bunk B."/>
            <person name="Jeske O."/>
            <person name="Meyerdierks A."/>
            <person name="Storesund J.E."/>
            <person name="Kallscheuer N."/>
            <person name="Luecker S."/>
            <person name="Lage O.M."/>
            <person name="Pohl T."/>
            <person name="Merkel B.J."/>
            <person name="Hornburger P."/>
            <person name="Mueller R.-W."/>
            <person name="Bruemmer F."/>
            <person name="Labrenz M."/>
            <person name="Spormann A.M."/>
            <person name="Op Den Camp H."/>
            <person name="Overmann J."/>
            <person name="Amann R."/>
            <person name="Jetten M.S.M."/>
            <person name="Mascher T."/>
            <person name="Medema M.H."/>
            <person name="Devos D.P."/>
            <person name="Kaster A.-K."/>
            <person name="Ovreas L."/>
            <person name="Rohde M."/>
            <person name="Galperin M.Y."/>
            <person name="Jogler C."/>
        </authorList>
    </citation>
    <scope>NUCLEOTIDE SEQUENCE [LARGE SCALE GENOMIC DNA]</scope>
    <source>
        <strain evidence="2 3">V7</strain>
    </source>
</reference>
<name>A0A5C6FSU6_9PLAN</name>
<dbReference type="CDD" id="cd00077">
    <property type="entry name" value="HDc"/>
    <property type="match status" value="1"/>
</dbReference>
<accession>A0A5C6FSU6</accession>
<dbReference type="SUPFAM" id="SSF109604">
    <property type="entry name" value="HD-domain/PDEase-like"/>
    <property type="match status" value="1"/>
</dbReference>
<protein>
    <recommendedName>
        <fullName evidence="1">HD domain-containing protein</fullName>
    </recommendedName>
</protein>
<sequence length="388" mass="43987">MKDSKLRRQIAFEAARLMYSRQETEYFQAKIKASRRTVRGWVKPADLPSNAEVRDQIRVLTRLHETDADARHGRLGRMRLRALWWLRQLDAHHPKLIGSVLTGSVRDGSDIDIHVFGNHPDAIADEVDSLGFGCQVVRKQVVKDGQPRVFTHIRIADEFPIELTVYPLKWIGHRFKSSITGKAIERASASQLEKLLVFAHDYDAESLSTSLRQIQGRPDRFQVFQALMVPLENVVQSPRWHPEGDALYHSLQVFGLAKDEAPYDEEFLLAALMHDVGKAIDPDDHSVAALEALDGYISPRTAWLIAHHMEAHKIHDHTIGARRRRRLASHPWFEDLLLLGDCDRGGRVAGVSVDTLQQALDYIEGIEEMFGGDPVQPSWSPHDVGPIR</sequence>
<organism evidence="2 3">
    <name type="scientific">Crateriforma conspicua</name>
    <dbReference type="NCBI Taxonomy" id="2527996"/>
    <lineage>
        <taxon>Bacteria</taxon>
        <taxon>Pseudomonadati</taxon>
        <taxon>Planctomycetota</taxon>
        <taxon>Planctomycetia</taxon>
        <taxon>Planctomycetales</taxon>
        <taxon>Planctomycetaceae</taxon>
        <taxon>Crateriforma</taxon>
    </lineage>
</organism>
<dbReference type="InterPro" id="IPR006674">
    <property type="entry name" value="HD_domain"/>
</dbReference>
<evidence type="ECO:0000313" key="3">
    <source>
        <dbReference type="Proteomes" id="UP000316476"/>
    </source>
</evidence>
<dbReference type="AlphaFoldDB" id="A0A5C6FSU6"/>
<comment type="caution">
    <text evidence="2">The sequence shown here is derived from an EMBL/GenBank/DDBJ whole genome shotgun (WGS) entry which is preliminary data.</text>
</comment>
<evidence type="ECO:0000313" key="2">
    <source>
        <dbReference type="EMBL" id="TWU65354.1"/>
    </source>
</evidence>
<dbReference type="EMBL" id="SJPZ01000001">
    <property type="protein sequence ID" value="TWU65354.1"/>
    <property type="molecule type" value="Genomic_DNA"/>
</dbReference>
<proteinExistence type="predicted"/>
<evidence type="ECO:0000259" key="1">
    <source>
        <dbReference type="Pfam" id="PF01966"/>
    </source>
</evidence>
<feature type="domain" description="HD" evidence="1">
    <location>
        <begin position="247"/>
        <end position="315"/>
    </location>
</feature>
<gene>
    <name evidence="2" type="ORF">V7x_09010</name>
</gene>
<dbReference type="Gene3D" id="1.10.3210.10">
    <property type="entry name" value="Hypothetical protein af1432"/>
    <property type="match status" value="1"/>
</dbReference>
<dbReference type="Proteomes" id="UP000316476">
    <property type="component" value="Unassembled WGS sequence"/>
</dbReference>
<dbReference type="OrthoDB" id="9805698at2"/>
<dbReference type="Pfam" id="PF01966">
    <property type="entry name" value="HD"/>
    <property type="match status" value="1"/>
</dbReference>
<dbReference type="RefSeq" id="WP_146411239.1">
    <property type="nucleotide sequence ID" value="NZ_SJPZ01000001.1"/>
</dbReference>